<evidence type="ECO:0000256" key="5">
    <source>
        <dbReference type="SAM" id="MobiDB-lite"/>
    </source>
</evidence>
<keyword evidence="3 6" id="KW-1133">Transmembrane helix</keyword>
<feature type="transmembrane region" description="Helical" evidence="6">
    <location>
        <begin position="503"/>
        <end position="524"/>
    </location>
</feature>
<feature type="region of interest" description="Disordered" evidence="5">
    <location>
        <begin position="1"/>
        <end position="64"/>
    </location>
</feature>
<dbReference type="InterPro" id="IPR020846">
    <property type="entry name" value="MFS_dom"/>
</dbReference>
<dbReference type="CDD" id="cd17323">
    <property type="entry name" value="MFS_Tpo1_MDR_like"/>
    <property type="match status" value="1"/>
</dbReference>
<dbReference type="AlphaFoldDB" id="A0A9P4M1R7"/>
<keyword evidence="9" id="KW-1185">Reference proteome</keyword>
<keyword evidence="2 6" id="KW-0812">Transmembrane</keyword>
<feature type="transmembrane region" description="Helical" evidence="6">
    <location>
        <begin position="137"/>
        <end position="156"/>
    </location>
</feature>
<organism evidence="8 9">
    <name type="scientific">Rhizodiscina lignyota</name>
    <dbReference type="NCBI Taxonomy" id="1504668"/>
    <lineage>
        <taxon>Eukaryota</taxon>
        <taxon>Fungi</taxon>
        <taxon>Dikarya</taxon>
        <taxon>Ascomycota</taxon>
        <taxon>Pezizomycotina</taxon>
        <taxon>Dothideomycetes</taxon>
        <taxon>Pleosporomycetidae</taxon>
        <taxon>Aulographales</taxon>
        <taxon>Rhizodiscinaceae</taxon>
        <taxon>Rhizodiscina</taxon>
    </lineage>
</organism>
<feature type="compositionally biased region" description="Polar residues" evidence="5">
    <location>
        <begin position="49"/>
        <end position="64"/>
    </location>
</feature>
<feature type="transmembrane region" description="Helical" evidence="6">
    <location>
        <begin position="335"/>
        <end position="360"/>
    </location>
</feature>
<feature type="transmembrane region" description="Helical" evidence="6">
    <location>
        <begin position="168"/>
        <end position="194"/>
    </location>
</feature>
<dbReference type="OrthoDB" id="3936150at2759"/>
<evidence type="ECO:0000256" key="3">
    <source>
        <dbReference type="ARBA" id="ARBA00022989"/>
    </source>
</evidence>
<feature type="domain" description="Major facilitator superfamily (MFS) profile" evidence="7">
    <location>
        <begin position="102"/>
        <end position="551"/>
    </location>
</feature>
<evidence type="ECO:0000259" key="7">
    <source>
        <dbReference type="PROSITE" id="PS50850"/>
    </source>
</evidence>
<evidence type="ECO:0000256" key="2">
    <source>
        <dbReference type="ARBA" id="ARBA00022692"/>
    </source>
</evidence>
<comment type="subcellular location">
    <subcellularLocation>
        <location evidence="1">Membrane</location>
        <topology evidence="1">Multi-pass membrane protein</topology>
    </subcellularLocation>
</comment>
<dbReference type="SUPFAM" id="SSF103473">
    <property type="entry name" value="MFS general substrate transporter"/>
    <property type="match status" value="1"/>
</dbReference>
<feature type="transmembrane region" description="Helical" evidence="6">
    <location>
        <begin position="461"/>
        <end position="482"/>
    </location>
</feature>
<comment type="caution">
    <text evidence="8">The sequence shown here is derived from an EMBL/GenBank/DDBJ whole genome shotgun (WGS) entry which is preliminary data.</text>
</comment>
<gene>
    <name evidence="8" type="ORF">NA57DRAFT_47436</name>
</gene>
<dbReference type="PROSITE" id="PS50850">
    <property type="entry name" value="MFS"/>
    <property type="match status" value="1"/>
</dbReference>
<dbReference type="Proteomes" id="UP000799772">
    <property type="component" value="Unassembled WGS sequence"/>
</dbReference>
<proteinExistence type="predicted"/>
<name>A0A9P4M1R7_9PEZI</name>
<keyword evidence="4 6" id="KW-0472">Membrane</keyword>
<dbReference type="GO" id="GO:0015203">
    <property type="term" value="F:polyamine transmembrane transporter activity"/>
    <property type="evidence" value="ECO:0007669"/>
    <property type="project" value="TreeGrafter"/>
</dbReference>
<evidence type="ECO:0000256" key="6">
    <source>
        <dbReference type="SAM" id="Phobius"/>
    </source>
</evidence>
<dbReference type="GO" id="GO:0010509">
    <property type="term" value="P:intracellular polyamine homeostasis"/>
    <property type="evidence" value="ECO:0007669"/>
    <property type="project" value="TreeGrafter"/>
</dbReference>
<feature type="transmembrane region" description="Helical" evidence="6">
    <location>
        <begin position="257"/>
        <end position="276"/>
    </location>
</feature>
<feature type="transmembrane region" description="Helical" evidence="6">
    <location>
        <begin position="380"/>
        <end position="403"/>
    </location>
</feature>
<sequence>MAVDVKGEEEEIAQRVRSDSDVSNTSDEIDIEAQPPSPAVQDGGDEKSPQTQLRRTASRASSFRNPVEIVPRSQRRGILAHLAIIPEVTVPTDYTNSVKWSITAIVGIAAAAAPMGSAIILPALMPIAKDLNTTPTITNLSVALYMLAMSIFPLWWSSFSETLGRRTIYIVSFALFIVFGILSAVASNIAMLIVMRMLSGGAAASVQAVGAGTIADLWEPRERGRAMGLFYLGPLSGPMIAPVLGGVMAERLGWRSTLWFLTVFGLLLEIALIVCLPETLKKRRSVVAEAEREAINASDGRPASLQRATTRQSVQIRTKKWLAVLRRCFVDPLKIILLLRFPAVAITVYYASITFGSLYFLNISIETTFSESPYNFSTTLVGLLYIPNSLGYFLSSILGGKWIDYIMHREAKRAGRYHPDGSGRLIFRPEDRMRENAWLGAFLFPAALIWYGWSAQFHTHWIVPMIANFFFGCGSMIVFAMATTMLTEFLPGRASMGIAVNNFIRNIFSCVGGVIAGPLITAIGNGWLCTILALLCLVSGIAVIASMKAFGPRWREKMMEELKEW</sequence>
<dbReference type="PANTHER" id="PTHR23502:SF5">
    <property type="entry name" value="QUINIDINE RESISTANCE PROTEIN 3"/>
    <property type="match status" value="1"/>
</dbReference>
<feature type="transmembrane region" description="Helical" evidence="6">
    <location>
        <begin position="228"/>
        <end position="245"/>
    </location>
</feature>
<dbReference type="GO" id="GO:0005886">
    <property type="term" value="C:plasma membrane"/>
    <property type="evidence" value="ECO:0007669"/>
    <property type="project" value="TreeGrafter"/>
</dbReference>
<dbReference type="Gene3D" id="1.20.1250.20">
    <property type="entry name" value="MFS general substrate transporter like domains"/>
    <property type="match status" value="1"/>
</dbReference>
<feature type="transmembrane region" description="Helical" evidence="6">
    <location>
        <begin position="530"/>
        <end position="550"/>
    </location>
</feature>
<reference evidence="8" key="1">
    <citation type="journal article" date="2020" name="Stud. Mycol.">
        <title>101 Dothideomycetes genomes: a test case for predicting lifestyles and emergence of pathogens.</title>
        <authorList>
            <person name="Haridas S."/>
            <person name="Albert R."/>
            <person name="Binder M."/>
            <person name="Bloem J."/>
            <person name="Labutti K."/>
            <person name="Salamov A."/>
            <person name="Andreopoulos B."/>
            <person name="Baker S."/>
            <person name="Barry K."/>
            <person name="Bills G."/>
            <person name="Bluhm B."/>
            <person name="Cannon C."/>
            <person name="Castanera R."/>
            <person name="Culley D."/>
            <person name="Daum C."/>
            <person name="Ezra D."/>
            <person name="Gonzalez J."/>
            <person name="Henrissat B."/>
            <person name="Kuo A."/>
            <person name="Liang C."/>
            <person name="Lipzen A."/>
            <person name="Lutzoni F."/>
            <person name="Magnuson J."/>
            <person name="Mondo S."/>
            <person name="Nolan M."/>
            <person name="Ohm R."/>
            <person name="Pangilinan J."/>
            <person name="Park H.-J."/>
            <person name="Ramirez L."/>
            <person name="Alfaro M."/>
            <person name="Sun H."/>
            <person name="Tritt A."/>
            <person name="Yoshinaga Y."/>
            <person name="Zwiers L.-H."/>
            <person name="Turgeon B."/>
            <person name="Goodwin S."/>
            <person name="Spatafora J."/>
            <person name="Crous P."/>
            <person name="Grigoriev I."/>
        </authorList>
    </citation>
    <scope>NUCLEOTIDE SEQUENCE</scope>
    <source>
        <strain evidence="8">CBS 133067</strain>
    </source>
</reference>
<evidence type="ECO:0000256" key="1">
    <source>
        <dbReference type="ARBA" id="ARBA00004141"/>
    </source>
</evidence>
<evidence type="ECO:0000256" key="4">
    <source>
        <dbReference type="ARBA" id="ARBA00023136"/>
    </source>
</evidence>
<accession>A0A9P4M1R7</accession>
<dbReference type="Gene3D" id="1.20.1720.10">
    <property type="entry name" value="Multidrug resistance protein D"/>
    <property type="match status" value="1"/>
</dbReference>
<dbReference type="EMBL" id="ML978136">
    <property type="protein sequence ID" value="KAF2093760.1"/>
    <property type="molecule type" value="Genomic_DNA"/>
</dbReference>
<feature type="transmembrane region" description="Helical" evidence="6">
    <location>
        <begin position="100"/>
        <end position="125"/>
    </location>
</feature>
<dbReference type="Pfam" id="PF07690">
    <property type="entry name" value="MFS_1"/>
    <property type="match status" value="1"/>
</dbReference>
<evidence type="ECO:0000313" key="9">
    <source>
        <dbReference type="Proteomes" id="UP000799772"/>
    </source>
</evidence>
<feature type="transmembrane region" description="Helical" evidence="6">
    <location>
        <begin position="437"/>
        <end position="455"/>
    </location>
</feature>
<dbReference type="PANTHER" id="PTHR23502">
    <property type="entry name" value="MAJOR FACILITATOR SUPERFAMILY"/>
    <property type="match status" value="1"/>
</dbReference>
<protein>
    <submittedName>
        <fullName evidence="8">Major facilitator superfamily transporter multidrug resistance</fullName>
    </submittedName>
</protein>
<evidence type="ECO:0000313" key="8">
    <source>
        <dbReference type="EMBL" id="KAF2093760.1"/>
    </source>
</evidence>
<dbReference type="InterPro" id="IPR036259">
    <property type="entry name" value="MFS_trans_sf"/>
</dbReference>
<dbReference type="InterPro" id="IPR011701">
    <property type="entry name" value="MFS"/>
</dbReference>